<keyword evidence="1" id="KW-1133">Transmembrane helix</keyword>
<feature type="transmembrane region" description="Helical" evidence="1">
    <location>
        <begin position="1092"/>
        <end position="1112"/>
    </location>
</feature>
<accession>Q9WHI8</accession>
<keyword evidence="2" id="KW-0946">Virion</keyword>
<proteinExistence type="predicted"/>
<evidence type="ECO:0000256" key="1">
    <source>
        <dbReference type="SAM" id="Phobius"/>
    </source>
</evidence>
<name>Q9WHI8_9RETR</name>
<keyword evidence="1" id="KW-0472">Membrane</keyword>
<sequence length="1317" mass="146936">MGPSGFLQAVTFLLLIAAGRARTGFHPEHYGFGEEAPYTVTSPQFQRLCTLAWLYHAAEKHPTLQQEEIEVQAARLYEDTGEGYAVIFIIKDVAYPMSERSGHCSMIRPDAKGTFECSPVECKEVPLRIHTCTAKQASFLLFQPDYQSLAEEKEKLPSPSLTNSLPPGSTLNETQIRCSVSWVIQLASQHKHIGHKHSDGTVTITIEKAMHRSSMDGGKVQAVVNGVQYETTTRVGACAYFKLGTGTYTYDGITRWYLTPYPEYGVDPHMKKLVLKKVRRTRRDTSAITTILGVRSMDVVWTCAVKLAEYQAITQLSAVIVEETCFIYWVQKDASGADQDYRVAEETSCCLRSDSSDSCCSSTPETYEPTHYVNVPCEETFRGKIKHLPPYSPEREWAHGACSYSWFPRGGYVQSIRVEDYCCLDLLPPVPTTEPPPSTTSIGKSTASPLIKTKRAVVTLAPSTTSTTIAAKITPIEKTTSTTVGTTGTVTVAATTTTSTVKTSTDSSPDPYETFDGEQWEKLIMGLTKTQIKATCIGEIKEKTMIPEDLTQLEFKLTGRGDKVVECQVVYNPAYGTSYINTSCSIQLNRTKSVVSVYVPYIKVGEYDWHHLITTSGGLSGNKYTLIVENCTCPNLSPLLLGGIVATSNPRPVLYDPSPILVHTTLTYDLKAFKDTKLCGFSNTEWNTYISRPINTAIGVFKRPRKMKRDLGLHSSLNSWWNFENTLGLGLEAHNRQEYDERMLNILTDISTQQALDVKNQLSIGKALTVPSYRVSLSLTSKVTEAIMAHEKDQNFRNHCYNMVMMAVSSITLNLRDIEHDHLPWWLLSGIQTKLKLPKGMKLVPSHQSPPVVTPQIGWNSTTLIVGLTHQLQAATELSALMRGQNMGRFQDWTPIPAVVMFNATHVLPTECPLVQGVFVCDELPAMIPLTQWESNTTTIYKHTPQIWLTPEGQVCINVKRISYQGLQCNLKQAGCFGPTHFWEAGRLNIIPTQLAQVNFTYDLPNEDKNQTDKLQEALDKAIMAAEKEYGNLHDVQLALVKDHGIKAKLLSQKALQSVSDTEAVLIKLDTERWLNSFFSWYDGGWLSKVQLLVAALTLSVPLLWVVTLCLACRLKKKIGRQGNQQNTMIVRTDSYPMSSYTPVPLRTPLRRDMRSMPYISIDLSASFMTERLVQTFPRFTGQMKDWFNLATLVKIHPHVTLAYGQEEVAEWRELHPFILGHSVPVTVTGIIVGKLGSAWVLNVNQHSVQDLYEVPGSIPHISIAIAEGHEQKELGWHLSQLQHLDMVPLSPGVFSWGPDTIFMTSAFVCQGIVAEN</sequence>
<reference evidence="2" key="1">
    <citation type="journal article" date="1999" name="J. Virol.">
        <title>Sequence and transcriptional analyses of the fish retroviruses walleye epidermal hyperplasia virus types 1 and 2: evidence for a gene duplication.</title>
        <authorList>
            <person name="LaPierre L.A."/>
            <person name="Holzschu D.L."/>
            <person name="Bowser P.R."/>
            <person name="Casey J.W."/>
        </authorList>
    </citation>
    <scope>NUCLEOTIDE SEQUENCE</scope>
</reference>
<gene>
    <name evidence="2" type="primary">env</name>
</gene>
<keyword evidence="1" id="KW-0812">Transmembrane</keyword>
<keyword evidence="2" id="KW-0261">Viral envelope protein</keyword>
<evidence type="ECO:0000313" key="2">
    <source>
        <dbReference type="EMBL" id="AAD30049.1"/>
    </source>
</evidence>
<organism evidence="2">
    <name type="scientific">Walleye epidermal hyperplasia virus 1</name>
    <dbReference type="NCBI Taxonomy" id="64462"/>
    <lineage>
        <taxon>Viruses</taxon>
        <taxon>Riboviria</taxon>
        <taxon>Pararnavirae</taxon>
        <taxon>Artverviricota</taxon>
        <taxon>Revtraviricetes</taxon>
        <taxon>Ortervirales</taxon>
        <taxon>Retroviridae</taxon>
        <taxon>Orthoretrovirinae</taxon>
        <taxon>Epsilonretrovirus</taxon>
        <taxon>Epsilonretrovirus walepihyp1</taxon>
    </lineage>
</organism>
<protein>
    <submittedName>
        <fullName evidence="2">Envelope polyprotein</fullName>
    </submittedName>
</protein>
<dbReference type="GO" id="GO:0019031">
    <property type="term" value="C:viral envelope"/>
    <property type="evidence" value="ECO:0007669"/>
    <property type="project" value="UniProtKB-KW"/>
</dbReference>
<dbReference type="EMBL" id="AF133051">
    <property type="protein sequence ID" value="AAD30049.1"/>
    <property type="molecule type" value="Genomic_DNA"/>
</dbReference>